<evidence type="ECO:0000313" key="3">
    <source>
        <dbReference type="Proteomes" id="UP001251524"/>
    </source>
</evidence>
<protein>
    <recommendedName>
        <fullName evidence="4">DUF2846 domain-containing protein</fullName>
    </recommendedName>
</protein>
<evidence type="ECO:0008006" key="4">
    <source>
        <dbReference type="Google" id="ProtNLM"/>
    </source>
</evidence>
<reference evidence="2 3" key="1">
    <citation type="submission" date="2023-07" db="EMBL/GenBank/DDBJ databases">
        <title>Sorghum-associated microbial communities from plants grown in Nebraska, USA.</title>
        <authorList>
            <person name="Schachtman D."/>
        </authorList>
    </citation>
    <scope>NUCLEOTIDE SEQUENCE [LARGE SCALE GENOMIC DNA]</scope>
    <source>
        <strain evidence="2 3">BE198</strain>
    </source>
</reference>
<gene>
    <name evidence="2" type="ORF">J2X06_000735</name>
</gene>
<dbReference type="EMBL" id="JAVDVY010000001">
    <property type="protein sequence ID" value="MDR7133551.1"/>
    <property type="molecule type" value="Genomic_DNA"/>
</dbReference>
<name>A0ABU1W7I2_9GAMM</name>
<feature type="chain" id="PRO_5046982787" description="DUF2846 domain-containing protein" evidence="1">
    <location>
        <begin position="22"/>
        <end position="204"/>
    </location>
</feature>
<organism evidence="2 3">
    <name type="scientific">Lysobacter niastensis</name>
    <dbReference type="NCBI Taxonomy" id="380629"/>
    <lineage>
        <taxon>Bacteria</taxon>
        <taxon>Pseudomonadati</taxon>
        <taxon>Pseudomonadota</taxon>
        <taxon>Gammaproteobacteria</taxon>
        <taxon>Lysobacterales</taxon>
        <taxon>Lysobacteraceae</taxon>
        <taxon>Lysobacter</taxon>
    </lineage>
</organism>
<evidence type="ECO:0000313" key="2">
    <source>
        <dbReference type="EMBL" id="MDR7133551.1"/>
    </source>
</evidence>
<proteinExistence type="predicted"/>
<sequence length="204" mass="22895">MLRMLRIALLFLLLFSPLAFAKSKLMEPAADQVPKPEAGKALVVFMRPSFFGGAISSSLYDAPDGATRFLGVLKYKDKVAVQMDPGEHRLMVVSENADFLDATLEAGKTYYVLVKARPGAWKARFSLIPVHNRADAEYNLQSAEFKQWSDATSFVSVTPEAESWYQENQASIEEKKTDYLRKWEKMLPEDRAVLVLHAEDGVTS</sequence>
<keyword evidence="3" id="KW-1185">Reference proteome</keyword>
<evidence type="ECO:0000256" key="1">
    <source>
        <dbReference type="SAM" id="SignalP"/>
    </source>
</evidence>
<feature type="signal peptide" evidence="1">
    <location>
        <begin position="1"/>
        <end position="21"/>
    </location>
</feature>
<accession>A0ABU1W7I2</accession>
<dbReference type="Proteomes" id="UP001251524">
    <property type="component" value="Unassembled WGS sequence"/>
</dbReference>
<keyword evidence="1" id="KW-0732">Signal</keyword>
<dbReference type="RefSeq" id="WP_310058422.1">
    <property type="nucleotide sequence ID" value="NZ_JAVDVY010000001.1"/>
</dbReference>
<comment type="caution">
    <text evidence="2">The sequence shown here is derived from an EMBL/GenBank/DDBJ whole genome shotgun (WGS) entry which is preliminary data.</text>
</comment>